<keyword evidence="2" id="KW-0378">Hydrolase</keyword>
<keyword evidence="3 6" id="KW-0347">Helicase</keyword>
<dbReference type="InterPro" id="IPR027417">
    <property type="entry name" value="P-loop_NTPase"/>
</dbReference>
<gene>
    <name evidence="6" type="ORF">SAMN04487944_12219</name>
</gene>
<dbReference type="PANTHER" id="PTHR35372">
    <property type="entry name" value="ATP BINDING PROTEIN-RELATED"/>
    <property type="match status" value="1"/>
</dbReference>
<dbReference type="AlphaFoldDB" id="A0A1H9V995"/>
<organism evidence="6 7">
    <name type="scientific">Gracilibacillus ureilyticus</name>
    <dbReference type="NCBI Taxonomy" id="531814"/>
    <lineage>
        <taxon>Bacteria</taxon>
        <taxon>Bacillati</taxon>
        <taxon>Bacillota</taxon>
        <taxon>Bacilli</taxon>
        <taxon>Bacillales</taxon>
        <taxon>Bacillaceae</taxon>
        <taxon>Gracilibacillus</taxon>
    </lineage>
</organism>
<dbReference type="GO" id="GO:0004386">
    <property type="term" value="F:helicase activity"/>
    <property type="evidence" value="ECO:0007669"/>
    <property type="project" value="UniProtKB-KW"/>
</dbReference>
<dbReference type="Pfam" id="PF03288">
    <property type="entry name" value="Pox_D5"/>
    <property type="match status" value="1"/>
</dbReference>
<keyword evidence="4" id="KW-0067">ATP-binding</keyword>
<dbReference type="InterPro" id="IPR006500">
    <property type="entry name" value="Helicase_put_C_phage/plasmid"/>
</dbReference>
<dbReference type="SUPFAM" id="SSF52540">
    <property type="entry name" value="P-loop containing nucleoside triphosphate hydrolases"/>
    <property type="match status" value="1"/>
</dbReference>
<dbReference type="InterPro" id="IPR045455">
    <property type="entry name" value="NrS-1_pol-like_helicase"/>
</dbReference>
<proteinExistence type="predicted"/>
<dbReference type="Pfam" id="PF19263">
    <property type="entry name" value="DUF5906"/>
    <property type="match status" value="1"/>
</dbReference>
<dbReference type="InterPro" id="IPR014015">
    <property type="entry name" value="Helicase_SF3_DNA-vir"/>
</dbReference>
<dbReference type="EMBL" id="FOGL01000022">
    <property type="protein sequence ID" value="SES17984.1"/>
    <property type="molecule type" value="Genomic_DNA"/>
</dbReference>
<dbReference type="PANTHER" id="PTHR35372:SF2">
    <property type="entry name" value="SF3 HELICASE DOMAIN-CONTAINING PROTEIN"/>
    <property type="match status" value="1"/>
</dbReference>
<dbReference type="STRING" id="531814.SAMN04487944_12219"/>
<evidence type="ECO:0000256" key="1">
    <source>
        <dbReference type="ARBA" id="ARBA00022741"/>
    </source>
</evidence>
<keyword evidence="7" id="KW-1185">Reference proteome</keyword>
<dbReference type="NCBIfam" id="TIGR01613">
    <property type="entry name" value="primase_Cterm"/>
    <property type="match status" value="1"/>
</dbReference>
<evidence type="ECO:0000256" key="2">
    <source>
        <dbReference type="ARBA" id="ARBA00022801"/>
    </source>
</evidence>
<dbReference type="SMART" id="SM00885">
    <property type="entry name" value="D5_N"/>
    <property type="match status" value="1"/>
</dbReference>
<protein>
    <submittedName>
        <fullName evidence="6">Putative DNA primase/helicase</fullName>
    </submittedName>
</protein>
<keyword evidence="1" id="KW-0547">Nucleotide-binding</keyword>
<dbReference type="InterPro" id="IPR014820">
    <property type="entry name" value="PriCT_1"/>
</dbReference>
<dbReference type="GO" id="GO:0016787">
    <property type="term" value="F:hydrolase activity"/>
    <property type="evidence" value="ECO:0007669"/>
    <property type="project" value="UniProtKB-KW"/>
</dbReference>
<evidence type="ECO:0000256" key="4">
    <source>
        <dbReference type="ARBA" id="ARBA00022840"/>
    </source>
</evidence>
<evidence type="ECO:0000313" key="7">
    <source>
        <dbReference type="Proteomes" id="UP000199687"/>
    </source>
</evidence>
<dbReference type="InterPro" id="IPR014818">
    <property type="entry name" value="Phage/plasmid_primase_P4_C"/>
</dbReference>
<reference evidence="6 7" key="1">
    <citation type="submission" date="2016-10" db="EMBL/GenBank/DDBJ databases">
        <authorList>
            <person name="de Groot N.N."/>
        </authorList>
    </citation>
    <scope>NUCLEOTIDE SEQUENCE [LARGE SCALE GENOMIC DNA]</scope>
    <source>
        <strain evidence="6 7">CGMCC 1.7727</strain>
    </source>
</reference>
<dbReference type="InterPro" id="IPR015330">
    <property type="entry name" value="DNA_primase/pol_bifunc_N"/>
</dbReference>
<name>A0A1H9V995_9BACI</name>
<dbReference type="GO" id="GO:0005524">
    <property type="term" value="F:ATP binding"/>
    <property type="evidence" value="ECO:0007669"/>
    <property type="project" value="UniProtKB-KW"/>
</dbReference>
<dbReference type="InterPro" id="IPR051620">
    <property type="entry name" value="ORF904-like_C"/>
</dbReference>
<dbReference type="Proteomes" id="UP000199687">
    <property type="component" value="Unassembled WGS sequence"/>
</dbReference>
<feature type="domain" description="SF3 helicase" evidence="5">
    <location>
        <begin position="464"/>
        <end position="624"/>
    </location>
</feature>
<accession>A0A1H9V995</accession>
<dbReference type="Pfam" id="PF08708">
    <property type="entry name" value="PriCT_1"/>
    <property type="match status" value="1"/>
</dbReference>
<sequence length="788" mass="90737">MGQEKKAALQKVVTQLKRKGYCIDYAKSFVNRRSIYMNSNHFPSSQKPLKVIKLVGYSDLNKDNDYSVAKRPCMKQWQDLDKPGLTEQEADQWLKQSGWTGFVIPDGYIVIDIDEKKEGKAIFDALLSANFQFHAIKTVRGYQFFFRSTGKVTGQDAKVLMAGGFIGDYRLAGKGQVVLPSVNTEGREWVHLAEKELDEMPVFFEKLKKLTDERPFPIPVVEGTRNNTIYSHCCRLIEYGYAKKEVTYICSFLNRFFCTPPMNHKELTNTLKSALHFQPSGTNYQVQPAAMEQPKKFNRTEMGNAERLVHRNGKDLKYCVEFDGWLIWDGKTWGEDKRKKVERIAIQTFREMYGEVQQLTDTDERKDLWRWAQSSERSSVFLNSIARAEAMLPVNQAELNKDSFKLNCENGVVDLRTGELLEHQRDYLMTKNTHIPYDPEAECPNWLAFLHSIFKDSNGRVMVELIEFIQRSVGYALTGDTSEQVAFFLWGTGRNGKSTLMNTIKQLLGDYGKQTNADTFTTRNNEGGANNDIARLHGSRLVSTVESDDGQKLSEALIKQLTGGEPVTARFLRKEFFEYVPEFKIFFTTNHKPIVKGDDEGIWRRIRLIPFDYTIPKEEVDKHLPEKLQRELPGILKWAVDGCLAWQKEGLGEPDEVKHATDEYKEEMDLLSSFIEECCVMHGDAKVLANTLHQEYMEWAEKNGEYPIRKRPFNKRMVMKGFHKRKSTGNKTYFFGIELAKTSYQITENDQKSGKPPHREIYEGNRENRSLLVTNGQKGNSGLIEEEF</sequence>
<evidence type="ECO:0000313" key="6">
    <source>
        <dbReference type="EMBL" id="SES17984.1"/>
    </source>
</evidence>
<dbReference type="Pfam" id="PF08706">
    <property type="entry name" value="D5_N"/>
    <property type="match status" value="1"/>
</dbReference>
<dbReference type="Gene3D" id="3.40.50.300">
    <property type="entry name" value="P-loop containing nucleotide triphosphate hydrolases"/>
    <property type="match status" value="1"/>
</dbReference>
<evidence type="ECO:0000259" key="5">
    <source>
        <dbReference type="PROSITE" id="PS51206"/>
    </source>
</evidence>
<dbReference type="InterPro" id="IPR004968">
    <property type="entry name" value="DNA_primase/NTPase_C"/>
</dbReference>
<dbReference type="Pfam" id="PF09250">
    <property type="entry name" value="Prim-Pol"/>
    <property type="match status" value="1"/>
</dbReference>
<dbReference type="SUPFAM" id="SSF56747">
    <property type="entry name" value="Prim-pol domain"/>
    <property type="match status" value="1"/>
</dbReference>
<dbReference type="PROSITE" id="PS51206">
    <property type="entry name" value="SF3_HELICASE_1"/>
    <property type="match status" value="1"/>
</dbReference>
<evidence type="ECO:0000256" key="3">
    <source>
        <dbReference type="ARBA" id="ARBA00022806"/>
    </source>
</evidence>
<dbReference type="SMART" id="SM00942">
    <property type="entry name" value="PriCT_1"/>
    <property type="match status" value="1"/>
</dbReference>